<evidence type="ECO:0000313" key="2">
    <source>
        <dbReference type="EMBL" id="TWI87846.1"/>
    </source>
</evidence>
<accession>A0A562T457</accession>
<dbReference type="Proteomes" id="UP000316778">
    <property type="component" value="Unassembled WGS sequence"/>
</dbReference>
<dbReference type="AlphaFoldDB" id="A0A562T457"/>
<comment type="caution">
    <text evidence="2">The sequence shown here is derived from an EMBL/GenBank/DDBJ whole genome shotgun (WGS) entry which is preliminary data.</text>
</comment>
<keyword evidence="1" id="KW-0812">Transmembrane</keyword>
<evidence type="ECO:0000256" key="1">
    <source>
        <dbReference type="SAM" id="Phobius"/>
    </source>
</evidence>
<organism evidence="2 3">
    <name type="scientific">Chitinophaga japonensis</name>
    <name type="common">Flexibacter japonensis</name>
    <dbReference type="NCBI Taxonomy" id="104662"/>
    <lineage>
        <taxon>Bacteria</taxon>
        <taxon>Pseudomonadati</taxon>
        <taxon>Bacteroidota</taxon>
        <taxon>Chitinophagia</taxon>
        <taxon>Chitinophagales</taxon>
        <taxon>Chitinophagaceae</taxon>
        <taxon>Chitinophaga</taxon>
    </lineage>
</organism>
<reference evidence="2 3" key="1">
    <citation type="journal article" date="2013" name="Stand. Genomic Sci.">
        <title>Genomic Encyclopedia of Type Strains, Phase I: The one thousand microbial genomes (KMG-I) project.</title>
        <authorList>
            <person name="Kyrpides N.C."/>
            <person name="Woyke T."/>
            <person name="Eisen J.A."/>
            <person name="Garrity G."/>
            <person name="Lilburn T.G."/>
            <person name="Beck B.J."/>
            <person name="Whitman W.B."/>
            <person name="Hugenholtz P."/>
            <person name="Klenk H.P."/>
        </authorList>
    </citation>
    <scope>NUCLEOTIDE SEQUENCE [LARGE SCALE GENOMIC DNA]</scope>
    <source>
        <strain evidence="2 3">DSM 13484</strain>
    </source>
</reference>
<proteinExistence type="predicted"/>
<gene>
    <name evidence="2" type="ORF">LX66_1917</name>
</gene>
<name>A0A562T457_CHIJA</name>
<keyword evidence="1" id="KW-0472">Membrane</keyword>
<evidence type="ECO:0000313" key="3">
    <source>
        <dbReference type="Proteomes" id="UP000316778"/>
    </source>
</evidence>
<dbReference type="EMBL" id="VLLG01000003">
    <property type="protein sequence ID" value="TWI87846.1"/>
    <property type="molecule type" value="Genomic_DNA"/>
</dbReference>
<keyword evidence="3" id="KW-1185">Reference proteome</keyword>
<sequence length="159" mass="18526">MRRQEKDRQDSAAAQRQDRIAGVIAGRILRFQRGWANWMQRKSEQLGRKLKIGVLVLFIAGALGCSIYILVGKRLVPIFSERQRVYVVPMSMPPRNIAEDHKIRLLEVYARLKAARIDLDSLKLSESGREELRDMLRKRPGWEDSLRTAERLMKEKLKN</sequence>
<protein>
    <submittedName>
        <fullName evidence="2">Uncharacterized protein</fullName>
    </submittedName>
</protein>
<feature type="transmembrane region" description="Helical" evidence="1">
    <location>
        <begin position="50"/>
        <end position="71"/>
    </location>
</feature>
<dbReference type="OrthoDB" id="670725at2"/>
<dbReference type="RefSeq" id="WP_145712339.1">
    <property type="nucleotide sequence ID" value="NZ_BAAAFY010000001.1"/>
</dbReference>
<keyword evidence="1" id="KW-1133">Transmembrane helix</keyword>